<dbReference type="RefSeq" id="WP_013279840.1">
    <property type="nucleotide sequence ID" value="NC_014387.1"/>
</dbReference>
<evidence type="ECO:0000256" key="10">
    <source>
        <dbReference type="PIRSR" id="PIRSR001589-2"/>
    </source>
</evidence>
<dbReference type="Gene3D" id="3.60.20.10">
    <property type="entry name" value="Glutamine Phosphoribosylpyrophosphate, subunit 1, domain 1"/>
    <property type="match status" value="1"/>
</dbReference>
<dbReference type="InterPro" id="IPR014729">
    <property type="entry name" value="Rossmann-like_a/b/a_fold"/>
</dbReference>
<feature type="domain" description="Glutamine amidotransferase type-2" evidence="12">
    <location>
        <begin position="2"/>
        <end position="212"/>
    </location>
</feature>
<dbReference type="CDD" id="cd01991">
    <property type="entry name" value="Asn_synthase_B_C"/>
    <property type="match status" value="1"/>
</dbReference>
<feature type="binding site" evidence="10">
    <location>
        <position position="98"/>
    </location>
    <ligand>
        <name>L-glutamine</name>
        <dbReference type="ChEBI" id="CHEBI:58359"/>
    </ligand>
</feature>
<dbReference type="MEROPS" id="C44.001"/>
<comment type="catalytic activity">
    <reaction evidence="8">
        <text>L-aspartate + L-glutamine + ATP + H2O = L-asparagine + L-glutamate + AMP + diphosphate + H(+)</text>
        <dbReference type="Rhea" id="RHEA:12228"/>
        <dbReference type="ChEBI" id="CHEBI:15377"/>
        <dbReference type="ChEBI" id="CHEBI:15378"/>
        <dbReference type="ChEBI" id="CHEBI:29985"/>
        <dbReference type="ChEBI" id="CHEBI:29991"/>
        <dbReference type="ChEBI" id="CHEBI:30616"/>
        <dbReference type="ChEBI" id="CHEBI:33019"/>
        <dbReference type="ChEBI" id="CHEBI:58048"/>
        <dbReference type="ChEBI" id="CHEBI:58359"/>
        <dbReference type="ChEBI" id="CHEBI:456215"/>
        <dbReference type="EC" id="6.3.5.4"/>
    </reaction>
</comment>
<evidence type="ECO:0000256" key="3">
    <source>
        <dbReference type="ARBA" id="ARBA00012737"/>
    </source>
</evidence>
<dbReference type="GO" id="GO:0005524">
    <property type="term" value="F:ATP binding"/>
    <property type="evidence" value="ECO:0007669"/>
    <property type="project" value="UniProtKB-KW"/>
</dbReference>
<reference evidence="13 14" key="1">
    <citation type="journal article" date="2010" name="PLoS ONE">
        <title>The glycobiome of the rumen bacterium Butyrivibrio proteoclasticus B316(T) highlights adaptation to a polysaccharide-rich environment.</title>
        <authorList>
            <person name="Kelly W.J."/>
            <person name="Leahy S.C."/>
            <person name="Altermann E."/>
            <person name="Yeoman C.J."/>
            <person name="Dunne J.C."/>
            <person name="Kong Z."/>
            <person name="Pacheco D.M."/>
            <person name="Li D."/>
            <person name="Noel S.J."/>
            <person name="Moon C.D."/>
            <person name="Cookson A.L."/>
            <person name="Attwood G.T."/>
        </authorList>
    </citation>
    <scope>NUCLEOTIDE SEQUENCE [LARGE SCALE GENOMIC DNA]</scope>
    <source>
        <strain evidence="14">ATCC 51982 / DSM 14932 / B316</strain>
    </source>
</reference>
<gene>
    <name evidence="13" type="primary">asnB5</name>
    <name evidence="13" type="ordered locus">bpr_I0435</name>
</gene>
<evidence type="ECO:0000256" key="6">
    <source>
        <dbReference type="ARBA" id="ARBA00022888"/>
    </source>
</evidence>
<keyword evidence="7 9" id="KW-0315">Glutamine amidotransferase</keyword>
<dbReference type="Proteomes" id="UP000001299">
    <property type="component" value="Chromosome 1"/>
</dbReference>
<dbReference type="STRING" id="515622.bpr_I0435"/>
<evidence type="ECO:0000313" key="13">
    <source>
        <dbReference type="EMBL" id="ADL33183.1"/>
    </source>
</evidence>
<dbReference type="GO" id="GO:0005829">
    <property type="term" value="C:cytosol"/>
    <property type="evidence" value="ECO:0007669"/>
    <property type="project" value="TreeGrafter"/>
</dbReference>
<dbReference type="GO" id="GO:0006529">
    <property type="term" value="P:asparagine biosynthetic process"/>
    <property type="evidence" value="ECO:0007669"/>
    <property type="project" value="UniProtKB-KW"/>
</dbReference>
<dbReference type="PANTHER" id="PTHR43284:SF1">
    <property type="entry name" value="ASPARAGINE SYNTHETASE"/>
    <property type="match status" value="1"/>
</dbReference>
<dbReference type="EC" id="6.3.5.4" evidence="3"/>
<dbReference type="Gene3D" id="3.40.50.620">
    <property type="entry name" value="HUPs"/>
    <property type="match status" value="2"/>
</dbReference>
<dbReference type="PANTHER" id="PTHR43284">
    <property type="entry name" value="ASPARAGINE SYNTHETASE (GLUTAMINE-HYDROLYZING)"/>
    <property type="match status" value="1"/>
</dbReference>
<dbReference type="KEGG" id="bpb:bpr_I0435"/>
<keyword evidence="9" id="KW-0028">Amino-acid biosynthesis</keyword>
<organism evidence="13 14">
    <name type="scientific">Butyrivibrio proteoclasticus (strain ATCC 51982 / DSM 14932 / B316)</name>
    <name type="common">Clostridium proteoclasticum</name>
    <dbReference type="NCBI Taxonomy" id="515622"/>
    <lineage>
        <taxon>Bacteria</taxon>
        <taxon>Bacillati</taxon>
        <taxon>Bacillota</taxon>
        <taxon>Clostridia</taxon>
        <taxon>Lachnospirales</taxon>
        <taxon>Lachnospiraceae</taxon>
        <taxon>Butyrivibrio</taxon>
    </lineage>
</organism>
<dbReference type="NCBIfam" id="TIGR01536">
    <property type="entry name" value="asn_synth_AEB"/>
    <property type="match status" value="1"/>
</dbReference>
<dbReference type="GO" id="GO:0004066">
    <property type="term" value="F:asparagine synthase (glutamine-hydrolyzing) activity"/>
    <property type="evidence" value="ECO:0007669"/>
    <property type="project" value="UniProtKB-EC"/>
</dbReference>
<dbReference type="PIRSF" id="PIRSF001589">
    <property type="entry name" value="Asn_synthetase_glu-h"/>
    <property type="match status" value="1"/>
</dbReference>
<dbReference type="eggNOG" id="COG0367">
    <property type="taxonomic scope" value="Bacteria"/>
</dbReference>
<feature type="site" description="Important for beta-aspartyl-AMP intermediate formation" evidence="11">
    <location>
        <position position="360"/>
    </location>
</feature>
<comment type="pathway">
    <text evidence="1">Amino-acid biosynthesis; L-asparagine biosynthesis; L-asparagine from L-aspartate (L-Gln route): step 1/1.</text>
</comment>
<dbReference type="InterPro" id="IPR001962">
    <property type="entry name" value="Asn_synthase"/>
</dbReference>
<evidence type="ECO:0000256" key="1">
    <source>
        <dbReference type="ARBA" id="ARBA00005187"/>
    </source>
</evidence>
<evidence type="ECO:0000256" key="8">
    <source>
        <dbReference type="ARBA" id="ARBA00048741"/>
    </source>
</evidence>
<dbReference type="Pfam" id="PF00733">
    <property type="entry name" value="Asn_synthase"/>
    <property type="match status" value="1"/>
</dbReference>
<dbReference type="SUPFAM" id="SSF52402">
    <property type="entry name" value="Adenine nucleotide alpha hydrolases-like"/>
    <property type="match status" value="1"/>
</dbReference>
<dbReference type="Pfam" id="PF13537">
    <property type="entry name" value="GATase_7"/>
    <property type="match status" value="1"/>
</dbReference>
<sequence>MCGISGIVIKERARQYKNELYNMRESIRYRGPDEEGEYYFDNCALGHVRLSIIDIKNGQQPMLNNRNKTAVVFNGEIYGYRDIIIKEDLTNRVSTSCDTEVLLALYEKYGTDMMKKVPGMFAFAIWDDLNQRLFCARDRFGEKPFYYAFGRNGEFIFASEIKAILATGLVEPVLDKNVLGSYLKRSYVYPTKTIYKNVFALPPAHQLIFDLEGEANISRYWDLPQTNKLITEEEAVEEFTRLFHKAVRNQLVADVPLGAFLSGGLDSGTVVSVASEYKPNLTTISFAFENGVDESKYAEGMAKKYGTNHITLHSGDYNIADLLNKMNVLFDEPLADPATVPAYLISKAARDNVKVVLTGDAGDELLGGYSYAYRTMAYALKYQQSAIPLGLREFLLHVIEHFDYRSMKALEKKGRYDSLTDIRRRDNFLKHNAAKNAKLDLSDIIDFYRNSNRIMDEDMLGKLGILPFDESYFISDQYLPGNQLDNLLRYDIVGYLPGNGFLKTDRTTMAVSLESRTPFCDYELADFCISLPFEYKVKGNIDKYILRKAFSDKWTDEIKHNVKNGFSPPMGEWLKDREIVAMTGDLLRNPNGKVFSVIDYNGAQQVLDGAEGWPKWELLILALWIETHKCYVE</sequence>
<evidence type="ECO:0000256" key="2">
    <source>
        <dbReference type="ARBA" id="ARBA00005752"/>
    </source>
</evidence>
<evidence type="ECO:0000256" key="5">
    <source>
        <dbReference type="ARBA" id="ARBA00022840"/>
    </source>
</evidence>
<dbReference type="CDD" id="cd00712">
    <property type="entry name" value="AsnB"/>
    <property type="match status" value="1"/>
</dbReference>
<name>E0RZI6_BUTPB</name>
<keyword evidence="14" id="KW-1185">Reference proteome</keyword>
<dbReference type="InterPro" id="IPR029055">
    <property type="entry name" value="Ntn_hydrolases_N"/>
</dbReference>
<dbReference type="PROSITE" id="PS51278">
    <property type="entry name" value="GATASE_TYPE_2"/>
    <property type="match status" value="1"/>
</dbReference>
<keyword evidence="4 10" id="KW-0547">Nucleotide-binding</keyword>
<dbReference type="InterPro" id="IPR006426">
    <property type="entry name" value="Asn_synth_AEB"/>
</dbReference>
<feature type="active site" description="For GATase activity" evidence="9">
    <location>
        <position position="2"/>
    </location>
</feature>
<dbReference type="SUPFAM" id="SSF56235">
    <property type="entry name" value="N-terminal nucleophile aminohydrolases (Ntn hydrolases)"/>
    <property type="match status" value="1"/>
</dbReference>
<dbReference type="InterPro" id="IPR051786">
    <property type="entry name" value="ASN_synthetase/amidase"/>
</dbReference>
<evidence type="ECO:0000256" key="9">
    <source>
        <dbReference type="PIRSR" id="PIRSR001589-1"/>
    </source>
</evidence>
<dbReference type="AlphaFoldDB" id="E0RZI6"/>
<evidence type="ECO:0000256" key="7">
    <source>
        <dbReference type="ARBA" id="ARBA00022962"/>
    </source>
</evidence>
<evidence type="ECO:0000256" key="11">
    <source>
        <dbReference type="PIRSR" id="PIRSR001589-3"/>
    </source>
</evidence>
<protein>
    <recommendedName>
        <fullName evidence="3">asparagine synthase (glutamine-hydrolyzing)</fullName>
        <ecNumber evidence="3">6.3.5.4</ecNumber>
    </recommendedName>
</protein>
<dbReference type="EMBL" id="CP001810">
    <property type="protein sequence ID" value="ADL33183.1"/>
    <property type="molecule type" value="Genomic_DNA"/>
</dbReference>
<keyword evidence="5 10" id="KW-0067">ATP-binding</keyword>
<dbReference type="HOGENOM" id="CLU_014658_2_2_9"/>
<dbReference type="InterPro" id="IPR017932">
    <property type="entry name" value="GATase_2_dom"/>
</dbReference>
<proteinExistence type="inferred from homology"/>
<comment type="similarity">
    <text evidence="2">Belongs to the asparagine synthetase family.</text>
</comment>
<dbReference type="InterPro" id="IPR033738">
    <property type="entry name" value="AsnB_N"/>
</dbReference>
<evidence type="ECO:0000313" key="14">
    <source>
        <dbReference type="Proteomes" id="UP000001299"/>
    </source>
</evidence>
<keyword evidence="6 9" id="KW-0061">Asparagine biosynthesis</keyword>
<accession>E0RZI6</accession>
<evidence type="ECO:0000259" key="12">
    <source>
        <dbReference type="PROSITE" id="PS51278"/>
    </source>
</evidence>
<keyword evidence="13" id="KW-0436">Ligase</keyword>
<evidence type="ECO:0000256" key="4">
    <source>
        <dbReference type="ARBA" id="ARBA00022741"/>
    </source>
</evidence>